<evidence type="ECO:0000259" key="7">
    <source>
        <dbReference type="PROSITE" id="PS51462"/>
    </source>
</evidence>
<keyword evidence="3" id="KW-0479">Metal-binding</keyword>
<dbReference type="EC" id="3.6.1.55" evidence="8"/>
<dbReference type="PANTHER" id="PTHR12992">
    <property type="entry name" value="NUDIX HYDROLASE"/>
    <property type="match status" value="1"/>
</dbReference>
<evidence type="ECO:0000256" key="4">
    <source>
        <dbReference type="ARBA" id="ARBA00022801"/>
    </source>
</evidence>
<comment type="cofactor">
    <cofactor evidence="2">
        <name>Mg(2+)</name>
        <dbReference type="ChEBI" id="CHEBI:18420"/>
    </cofactor>
</comment>
<dbReference type="InterPro" id="IPR015797">
    <property type="entry name" value="NUDIX_hydrolase-like_dom_sf"/>
</dbReference>
<dbReference type="PANTHER" id="PTHR12992:SF11">
    <property type="entry name" value="MITOCHONDRIAL COENZYME A DIPHOSPHATASE NUDT8"/>
    <property type="match status" value="1"/>
</dbReference>
<dbReference type="CDD" id="cd03426">
    <property type="entry name" value="NUDIX_CoAse_Nudt7"/>
    <property type="match status" value="1"/>
</dbReference>
<protein>
    <submittedName>
        <fullName evidence="8">CoA pyrophosphatase</fullName>
        <ecNumber evidence="8">3.6.1.55</ecNumber>
    </submittedName>
</protein>
<comment type="caution">
    <text evidence="8">The sequence shown here is derived from an EMBL/GenBank/DDBJ whole genome shotgun (WGS) entry which is preliminary data.</text>
</comment>
<comment type="cofactor">
    <cofactor evidence="1">
        <name>Mn(2+)</name>
        <dbReference type="ChEBI" id="CHEBI:29035"/>
    </cofactor>
</comment>
<keyword evidence="9" id="KW-1185">Reference proteome</keyword>
<name>A0ABU2YFP8_9FLAO</name>
<evidence type="ECO:0000313" key="8">
    <source>
        <dbReference type="EMBL" id="MDT0556592.1"/>
    </source>
</evidence>
<proteinExistence type="predicted"/>
<sequence>MEFSKFEKQIVKISKMELPGETSHLEMAPIERLLELKKKARGKNTARKAAVLALFYPSQKDETTSLVLILRKTYKGVHSAQIGFPGGKVESDDLDILDTALRETEEEIGITRDKIKVLKELTEIYIPPSNFFVQPFFGISNQKLDFIPQDSEVEAIIEVPLSQFMNDTVLVTKTLTTSYAIEIQVPAFLLNKQVVWGATAMMLNEIRLMLKQII</sequence>
<dbReference type="InterPro" id="IPR000086">
    <property type="entry name" value="NUDIX_hydrolase_dom"/>
</dbReference>
<evidence type="ECO:0000256" key="2">
    <source>
        <dbReference type="ARBA" id="ARBA00001946"/>
    </source>
</evidence>
<evidence type="ECO:0000256" key="1">
    <source>
        <dbReference type="ARBA" id="ARBA00001936"/>
    </source>
</evidence>
<dbReference type="EMBL" id="JAVRHZ010000007">
    <property type="protein sequence ID" value="MDT0556592.1"/>
    <property type="molecule type" value="Genomic_DNA"/>
</dbReference>
<dbReference type="SUPFAM" id="SSF55811">
    <property type="entry name" value="Nudix"/>
    <property type="match status" value="1"/>
</dbReference>
<dbReference type="Proteomes" id="UP001254488">
    <property type="component" value="Unassembled WGS sequence"/>
</dbReference>
<reference evidence="8 9" key="1">
    <citation type="submission" date="2023-09" db="EMBL/GenBank/DDBJ databases">
        <authorList>
            <person name="Rey-Velasco X."/>
        </authorList>
    </citation>
    <scope>NUCLEOTIDE SEQUENCE [LARGE SCALE GENOMIC DNA]</scope>
    <source>
        <strain evidence="8 9">W242</strain>
    </source>
</reference>
<dbReference type="Gene3D" id="3.90.79.10">
    <property type="entry name" value="Nucleoside Triphosphate Pyrophosphohydrolase"/>
    <property type="match status" value="1"/>
</dbReference>
<feature type="domain" description="Nudix hydrolase" evidence="7">
    <location>
        <begin position="45"/>
        <end position="189"/>
    </location>
</feature>
<dbReference type="Pfam" id="PF00293">
    <property type="entry name" value="NUDIX"/>
    <property type="match status" value="1"/>
</dbReference>
<accession>A0ABU2YFP8</accession>
<evidence type="ECO:0000256" key="3">
    <source>
        <dbReference type="ARBA" id="ARBA00022723"/>
    </source>
</evidence>
<keyword evidence="5" id="KW-0460">Magnesium</keyword>
<evidence type="ECO:0000256" key="5">
    <source>
        <dbReference type="ARBA" id="ARBA00022842"/>
    </source>
</evidence>
<evidence type="ECO:0000313" key="9">
    <source>
        <dbReference type="Proteomes" id="UP001254488"/>
    </source>
</evidence>
<keyword evidence="4 8" id="KW-0378">Hydrolase</keyword>
<dbReference type="GO" id="GO:0035539">
    <property type="term" value="F:8-oxo-7,8-dihydrodeoxyguanosine triphosphate pyrophosphatase activity"/>
    <property type="evidence" value="ECO:0007669"/>
    <property type="project" value="UniProtKB-EC"/>
</dbReference>
<dbReference type="InterPro" id="IPR045121">
    <property type="entry name" value="CoAse"/>
</dbReference>
<gene>
    <name evidence="8" type="ORF">RM538_11280</name>
</gene>
<evidence type="ECO:0000256" key="6">
    <source>
        <dbReference type="ARBA" id="ARBA00023211"/>
    </source>
</evidence>
<dbReference type="PROSITE" id="PS51462">
    <property type="entry name" value="NUDIX"/>
    <property type="match status" value="1"/>
</dbReference>
<keyword evidence="6" id="KW-0464">Manganese</keyword>
<dbReference type="RefSeq" id="WP_311333543.1">
    <property type="nucleotide sequence ID" value="NZ_JAVRHZ010000007.1"/>
</dbReference>
<organism evidence="8 9">
    <name type="scientific">Patiriisocius hiemis</name>
    <dbReference type="NCBI Taxonomy" id="3075604"/>
    <lineage>
        <taxon>Bacteria</taxon>
        <taxon>Pseudomonadati</taxon>
        <taxon>Bacteroidota</taxon>
        <taxon>Flavobacteriia</taxon>
        <taxon>Flavobacteriales</taxon>
        <taxon>Flavobacteriaceae</taxon>
        <taxon>Patiriisocius</taxon>
    </lineage>
</organism>